<name>L8GTP6_ACACF</name>
<dbReference type="Pfam" id="PF00071">
    <property type="entry name" value="Ras"/>
    <property type="match status" value="1"/>
</dbReference>
<evidence type="ECO:0000313" key="3">
    <source>
        <dbReference type="Proteomes" id="UP000011083"/>
    </source>
</evidence>
<gene>
    <name evidence="2" type="ORF">ACA1_167690</name>
</gene>
<sequence length="106" mass="12025">GAAQGTQGQERRTRKGQGKEESKSGAKPKDDVIRIVMAGPQCGKSCLVTRLRFNEFVEVEDPTIQDDHVHTLTVNDKQYTLKIRDISGDLALYSEFYPNRWRFAKP</sequence>
<keyword evidence="3" id="KW-1185">Reference proteome</keyword>
<dbReference type="VEuPathDB" id="AmoebaDB:ACA1_167690"/>
<dbReference type="KEGG" id="acan:ACA1_167690"/>
<dbReference type="SUPFAM" id="SSF52540">
    <property type="entry name" value="P-loop containing nucleoside triphosphate hydrolases"/>
    <property type="match status" value="1"/>
</dbReference>
<evidence type="ECO:0000256" key="1">
    <source>
        <dbReference type="SAM" id="MobiDB-lite"/>
    </source>
</evidence>
<dbReference type="Gene3D" id="3.40.50.300">
    <property type="entry name" value="P-loop containing nucleotide triphosphate hydrolases"/>
    <property type="match status" value="1"/>
</dbReference>
<feature type="non-terminal residue" evidence="2">
    <location>
        <position position="1"/>
    </location>
</feature>
<dbReference type="GO" id="GO:0005525">
    <property type="term" value="F:GTP binding"/>
    <property type="evidence" value="ECO:0007669"/>
    <property type="project" value="InterPro"/>
</dbReference>
<accession>L8GTP6</accession>
<organism evidence="2 3">
    <name type="scientific">Acanthamoeba castellanii (strain ATCC 30010 / Neff)</name>
    <dbReference type="NCBI Taxonomy" id="1257118"/>
    <lineage>
        <taxon>Eukaryota</taxon>
        <taxon>Amoebozoa</taxon>
        <taxon>Discosea</taxon>
        <taxon>Longamoebia</taxon>
        <taxon>Centramoebida</taxon>
        <taxon>Acanthamoebidae</taxon>
        <taxon>Acanthamoeba</taxon>
    </lineage>
</organism>
<feature type="region of interest" description="Disordered" evidence="1">
    <location>
        <begin position="1"/>
        <end position="31"/>
    </location>
</feature>
<dbReference type="RefSeq" id="XP_004338552.1">
    <property type="nucleotide sequence ID" value="XM_004338504.1"/>
</dbReference>
<dbReference type="GO" id="GO:0003924">
    <property type="term" value="F:GTPase activity"/>
    <property type="evidence" value="ECO:0007669"/>
    <property type="project" value="InterPro"/>
</dbReference>
<proteinExistence type="predicted"/>
<dbReference type="InterPro" id="IPR027417">
    <property type="entry name" value="P-loop_NTPase"/>
</dbReference>
<dbReference type="Proteomes" id="UP000011083">
    <property type="component" value="Unassembled WGS sequence"/>
</dbReference>
<evidence type="ECO:0000313" key="2">
    <source>
        <dbReference type="EMBL" id="ELR16539.1"/>
    </source>
</evidence>
<dbReference type="EMBL" id="KB007986">
    <property type="protein sequence ID" value="ELR16539.1"/>
    <property type="molecule type" value="Genomic_DNA"/>
</dbReference>
<reference evidence="2 3" key="1">
    <citation type="journal article" date="2013" name="Genome Biol.">
        <title>Genome of Acanthamoeba castellanii highlights extensive lateral gene transfer and early evolution of tyrosine kinase signaling.</title>
        <authorList>
            <person name="Clarke M."/>
            <person name="Lohan A.J."/>
            <person name="Liu B."/>
            <person name="Lagkouvardos I."/>
            <person name="Roy S."/>
            <person name="Zafar N."/>
            <person name="Bertelli C."/>
            <person name="Schilde C."/>
            <person name="Kianianmomeni A."/>
            <person name="Burglin T.R."/>
            <person name="Frech C."/>
            <person name="Turcotte B."/>
            <person name="Kopec K.O."/>
            <person name="Synnott J.M."/>
            <person name="Choo C."/>
            <person name="Paponov I."/>
            <person name="Finkler A."/>
            <person name="Soon Heng Tan C."/>
            <person name="Hutchins A.P."/>
            <person name="Weinmeier T."/>
            <person name="Rattei T."/>
            <person name="Chu J.S."/>
            <person name="Gimenez G."/>
            <person name="Irimia M."/>
            <person name="Rigden D.J."/>
            <person name="Fitzpatrick D.A."/>
            <person name="Lorenzo-Morales J."/>
            <person name="Bateman A."/>
            <person name="Chiu C.H."/>
            <person name="Tang P."/>
            <person name="Hegemann P."/>
            <person name="Fromm H."/>
            <person name="Raoult D."/>
            <person name="Greub G."/>
            <person name="Miranda-Saavedra D."/>
            <person name="Chen N."/>
            <person name="Nash P."/>
            <person name="Ginger M.L."/>
            <person name="Horn M."/>
            <person name="Schaap P."/>
            <person name="Caler L."/>
            <person name="Loftus B."/>
        </authorList>
    </citation>
    <scope>NUCLEOTIDE SEQUENCE [LARGE SCALE GENOMIC DNA]</scope>
    <source>
        <strain evidence="2 3">Neff</strain>
    </source>
</reference>
<protein>
    <recommendedName>
        <fullName evidence="4">Ras subfamily protein</fullName>
    </recommendedName>
</protein>
<dbReference type="GeneID" id="14917230"/>
<dbReference type="AlphaFoldDB" id="L8GTP6"/>
<dbReference type="InterPro" id="IPR001806">
    <property type="entry name" value="Small_GTPase"/>
</dbReference>
<feature type="compositionally biased region" description="Basic and acidic residues" evidence="1">
    <location>
        <begin position="17"/>
        <end position="31"/>
    </location>
</feature>
<evidence type="ECO:0008006" key="4">
    <source>
        <dbReference type="Google" id="ProtNLM"/>
    </source>
</evidence>